<dbReference type="Proteomes" id="UP001500466">
    <property type="component" value="Unassembled WGS sequence"/>
</dbReference>
<dbReference type="PROSITE" id="PS50819">
    <property type="entry name" value="INTEIN_ENDONUCLEASE"/>
    <property type="match status" value="1"/>
</dbReference>
<dbReference type="PRINTS" id="PR00379">
    <property type="entry name" value="INTEIN"/>
</dbReference>
<comment type="caution">
    <text evidence="2">The sequence shown here is derived from an EMBL/GenBank/DDBJ whole genome shotgun (WGS) entry which is preliminary data.</text>
</comment>
<evidence type="ECO:0000313" key="3">
    <source>
        <dbReference type="Proteomes" id="UP001500466"/>
    </source>
</evidence>
<dbReference type="SUPFAM" id="SSF47090">
    <property type="entry name" value="PGBD-like"/>
    <property type="match status" value="1"/>
</dbReference>
<evidence type="ECO:0000313" key="2">
    <source>
        <dbReference type="EMBL" id="GAA4954496.1"/>
    </source>
</evidence>
<dbReference type="InterPro" id="IPR004042">
    <property type="entry name" value="Intein_endonuc_central"/>
</dbReference>
<dbReference type="Pfam" id="PF14528">
    <property type="entry name" value="LAGLIDADG_3"/>
    <property type="match status" value="1"/>
</dbReference>
<dbReference type="SUPFAM" id="SSF55608">
    <property type="entry name" value="Homing endonucleases"/>
    <property type="match status" value="1"/>
</dbReference>
<reference evidence="3" key="1">
    <citation type="journal article" date="2019" name="Int. J. Syst. Evol. Microbiol.">
        <title>The Global Catalogue of Microorganisms (GCM) 10K type strain sequencing project: providing services to taxonomists for standard genome sequencing and annotation.</title>
        <authorList>
            <consortium name="The Broad Institute Genomics Platform"/>
            <consortium name="The Broad Institute Genome Sequencing Center for Infectious Disease"/>
            <person name="Wu L."/>
            <person name="Ma J."/>
        </authorList>
    </citation>
    <scope>NUCLEOTIDE SEQUENCE [LARGE SCALE GENOMIC DNA]</scope>
    <source>
        <strain evidence="3">JCM 17986</strain>
    </source>
</reference>
<dbReference type="Gene3D" id="2.170.16.10">
    <property type="entry name" value="Hedgehog/Intein (Hint) domain"/>
    <property type="match status" value="1"/>
</dbReference>
<dbReference type="InterPro" id="IPR027434">
    <property type="entry name" value="Homing_endonucl"/>
</dbReference>
<dbReference type="InterPro" id="IPR004860">
    <property type="entry name" value="LAGLIDADG_dom"/>
</dbReference>
<feature type="domain" description="DOD-type homing endonuclease" evidence="1">
    <location>
        <begin position="238"/>
        <end position="377"/>
    </location>
</feature>
<dbReference type="Gene3D" id="1.10.101.10">
    <property type="entry name" value="PGBD-like superfamily/PGBD"/>
    <property type="match status" value="1"/>
</dbReference>
<dbReference type="RefSeq" id="WP_345674525.1">
    <property type="nucleotide sequence ID" value="NZ_BAABHS010000004.1"/>
</dbReference>
<dbReference type="InterPro" id="IPR007921">
    <property type="entry name" value="CHAP_dom"/>
</dbReference>
<name>A0ABP9GW25_9ACTN</name>
<evidence type="ECO:0000259" key="1">
    <source>
        <dbReference type="PROSITE" id="PS50819"/>
    </source>
</evidence>
<dbReference type="SUPFAM" id="SSF51294">
    <property type="entry name" value="Hedgehog/intein (Hint) domain"/>
    <property type="match status" value="1"/>
</dbReference>
<dbReference type="InterPro" id="IPR036366">
    <property type="entry name" value="PGBDSf"/>
</dbReference>
<dbReference type="InterPro" id="IPR036365">
    <property type="entry name" value="PGBD-like_sf"/>
</dbReference>
<accession>A0ABP9GW25</accession>
<organism evidence="2 3">
    <name type="scientific">Yinghuangia aomiensis</name>
    <dbReference type="NCBI Taxonomy" id="676205"/>
    <lineage>
        <taxon>Bacteria</taxon>
        <taxon>Bacillati</taxon>
        <taxon>Actinomycetota</taxon>
        <taxon>Actinomycetes</taxon>
        <taxon>Kitasatosporales</taxon>
        <taxon>Streptomycetaceae</taxon>
        <taxon>Yinghuangia</taxon>
    </lineage>
</organism>
<gene>
    <name evidence="2" type="ORF">GCM10023205_15250</name>
</gene>
<proteinExistence type="predicted"/>
<dbReference type="InterPro" id="IPR036844">
    <property type="entry name" value="Hint_dom_sf"/>
</dbReference>
<dbReference type="Pfam" id="PF05257">
    <property type="entry name" value="CHAP"/>
    <property type="match status" value="1"/>
</dbReference>
<dbReference type="InterPro" id="IPR006142">
    <property type="entry name" value="INTEIN"/>
</dbReference>
<keyword evidence="3" id="KW-1185">Reference proteome</keyword>
<dbReference type="Gene3D" id="3.10.28.10">
    <property type="entry name" value="Homing endonucleases"/>
    <property type="match status" value="1"/>
</dbReference>
<dbReference type="EMBL" id="BAABHS010000004">
    <property type="protein sequence ID" value="GAA4954496.1"/>
    <property type="molecule type" value="Genomic_DNA"/>
</dbReference>
<sequence>MSNPDDIINVAEAEVGYHEGRDADGDWNNIQKYSEQVPGLGWSDGQPWCATFVSWCALQAGAAELFPRTASCATGLQWFRDRGRSSDYPAIGAQVFYGPGGGSHTGIVYAYDSNYIFSVEGNAQSLDSAVLTPRGFVRMGDIRVGDAVVDPDGQPSVVTGVFPKGVRRVYRVTRQDGSTVEACDEHLWKVKVDQRKPWIVTTLELARLVANPRMRVRVPQIQPVEYLVDDLLPIPPYLLGLLIGEGGMAGSGGLSFTNIDPEILESVRELLPASHALVPHVANDTSKPGSWRIITTDSKAGNQVVRSLRGLGLWGKTAHNKFIPTSYKLASVKDRLALLRGLMDSDGHIDAVGRAEFTSCSRQLALDVQEIVRSLGGHAALNVKTNVFSTSPSQKTPKAASPAYRVQNINMPFDNPFHLPRKADRFRPRNGAWHRRIVSVEYLRDDEVQCIAVSAPSHLYITDGFTPTHNTNATGSAEGDGVYYKKRSRRDSYVYAYGYPAYSGGIVSADPSWGGTGSSGGQPQVVVVSLARVREAARKDAPAPGTPMAYRDGVLAVERALAAEGLLDSRYVDGSFGTRTISAYAAWQRRLGYGGSAADGIPGHDSLARLGSAHGFRVGA</sequence>
<protein>
    <recommendedName>
        <fullName evidence="1">DOD-type homing endonuclease domain-containing protein</fullName>
    </recommendedName>
</protein>